<dbReference type="EMBL" id="CM002925">
    <property type="protein sequence ID" value="KGN53606.1"/>
    <property type="molecule type" value="Genomic_DNA"/>
</dbReference>
<accession>A0A0A0L0F2</accession>
<reference evidence="1 2" key="2">
    <citation type="journal article" date="2009" name="PLoS ONE">
        <title>An integrated genetic and cytogenetic map of the cucumber genome.</title>
        <authorList>
            <person name="Ren Y."/>
            <person name="Zhang Z."/>
            <person name="Liu J."/>
            <person name="Staub J.E."/>
            <person name="Han Y."/>
            <person name="Cheng Z."/>
            <person name="Li X."/>
            <person name="Lu J."/>
            <person name="Miao H."/>
            <person name="Kang H."/>
            <person name="Xie B."/>
            <person name="Gu X."/>
            <person name="Wang X."/>
            <person name="Du Y."/>
            <person name="Jin W."/>
            <person name="Huang S."/>
        </authorList>
    </citation>
    <scope>NUCLEOTIDE SEQUENCE [LARGE SCALE GENOMIC DNA]</scope>
    <source>
        <strain evidence="2">cv. 9930</strain>
    </source>
</reference>
<keyword evidence="2" id="KW-1185">Reference proteome</keyword>
<proteinExistence type="predicted"/>
<gene>
    <name evidence="1" type="ORF">Csa_4G089275</name>
</gene>
<dbReference type="Proteomes" id="UP000029981">
    <property type="component" value="Chromosome 4"/>
</dbReference>
<reference evidence="1 2" key="4">
    <citation type="journal article" date="2011" name="BMC Genomics">
        <title>RNA-Seq improves annotation of protein-coding genes in the cucumber genome.</title>
        <authorList>
            <person name="Li Z."/>
            <person name="Zhang Z."/>
            <person name="Yan P."/>
            <person name="Huang S."/>
            <person name="Fei Z."/>
            <person name="Lin K."/>
        </authorList>
    </citation>
    <scope>NUCLEOTIDE SEQUENCE [LARGE SCALE GENOMIC DNA]</scope>
    <source>
        <strain evidence="2">cv. 9930</strain>
    </source>
</reference>
<dbReference type="Gramene" id="KGN53606">
    <property type="protein sequence ID" value="KGN53606"/>
    <property type="gene ID" value="Csa_4G089275"/>
</dbReference>
<name>A0A0A0L0F2_CUCSA</name>
<reference evidence="1 2" key="1">
    <citation type="journal article" date="2009" name="Nat. Genet.">
        <title>The genome of the cucumber, Cucumis sativus L.</title>
        <authorList>
            <person name="Huang S."/>
            <person name="Li R."/>
            <person name="Zhang Z."/>
            <person name="Li L."/>
            <person name="Gu X."/>
            <person name="Fan W."/>
            <person name="Lucas W.J."/>
            <person name="Wang X."/>
            <person name="Xie B."/>
            <person name="Ni P."/>
            <person name="Ren Y."/>
            <person name="Zhu H."/>
            <person name="Li J."/>
            <person name="Lin K."/>
            <person name="Jin W."/>
            <person name="Fei Z."/>
            <person name="Li G."/>
            <person name="Staub J."/>
            <person name="Kilian A."/>
            <person name="van der Vossen E.A."/>
            <person name="Wu Y."/>
            <person name="Guo J."/>
            <person name="He J."/>
            <person name="Jia Z."/>
            <person name="Ren Y."/>
            <person name="Tian G."/>
            <person name="Lu Y."/>
            <person name="Ruan J."/>
            <person name="Qian W."/>
            <person name="Wang M."/>
            <person name="Huang Q."/>
            <person name="Li B."/>
            <person name="Xuan Z."/>
            <person name="Cao J."/>
            <person name="Asan"/>
            <person name="Wu Z."/>
            <person name="Zhang J."/>
            <person name="Cai Q."/>
            <person name="Bai Y."/>
            <person name="Zhao B."/>
            <person name="Han Y."/>
            <person name="Li Y."/>
            <person name="Li X."/>
            <person name="Wang S."/>
            <person name="Shi Q."/>
            <person name="Liu S."/>
            <person name="Cho W.K."/>
            <person name="Kim J.Y."/>
            <person name="Xu Y."/>
            <person name="Heller-Uszynska K."/>
            <person name="Miao H."/>
            <person name="Cheng Z."/>
            <person name="Zhang S."/>
            <person name="Wu J."/>
            <person name="Yang Y."/>
            <person name="Kang H."/>
            <person name="Li M."/>
            <person name="Liang H."/>
            <person name="Ren X."/>
            <person name="Shi Z."/>
            <person name="Wen M."/>
            <person name="Jian M."/>
            <person name="Yang H."/>
            <person name="Zhang G."/>
            <person name="Yang Z."/>
            <person name="Chen R."/>
            <person name="Liu S."/>
            <person name="Li J."/>
            <person name="Ma L."/>
            <person name="Liu H."/>
            <person name="Zhou Y."/>
            <person name="Zhao J."/>
            <person name="Fang X."/>
            <person name="Li G."/>
            <person name="Fang L."/>
            <person name="Li Y."/>
            <person name="Liu D."/>
            <person name="Zheng H."/>
            <person name="Zhang Y."/>
            <person name="Qin N."/>
            <person name="Li Z."/>
            <person name="Yang G."/>
            <person name="Yang S."/>
            <person name="Bolund L."/>
            <person name="Kristiansen K."/>
            <person name="Zheng H."/>
            <person name="Li S."/>
            <person name="Zhang X."/>
            <person name="Yang H."/>
            <person name="Wang J."/>
            <person name="Sun R."/>
            <person name="Zhang B."/>
            <person name="Jiang S."/>
            <person name="Wang J."/>
            <person name="Du Y."/>
            <person name="Li S."/>
        </authorList>
    </citation>
    <scope>NUCLEOTIDE SEQUENCE [LARGE SCALE GENOMIC DNA]</scope>
    <source>
        <strain evidence="2">cv. 9930</strain>
    </source>
</reference>
<protein>
    <submittedName>
        <fullName evidence="1">Uncharacterized protein</fullName>
    </submittedName>
</protein>
<evidence type="ECO:0000313" key="1">
    <source>
        <dbReference type="EMBL" id="KGN53606.1"/>
    </source>
</evidence>
<organism evidence="1 2">
    <name type="scientific">Cucumis sativus</name>
    <name type="common">Cucumber</name>
    <dbReference type="NCBI Taxonomy" id="3659"/>
    <lineage>
        <taxon>Eukaryota</taxon>
        <taxon>Viridiplantae</taxon>
        <taxon>Streptophyta</taxon>
        <taxon>Embryophyta</taxon>
        <taxon>Tracheophyta</taxon>
        <taxon>Spermatophyta</taxon>
        <taxon>Magnoliopsida</taxon>
        <taxon>eudicotyledons</taxon>
        <taxon>Gunneridae</taxon>
        <taxon>Pentapetalae</taxon>
        <taxon>rosids</taxon>
        <taxon>fabids</taxon>
        <taxon>Cucurbitales</taxon>
        <taxon>Cucurbitaceae</taxon>
        <taxon>Benincaseae</taxon>
        <taxon>Cucumis</taxon>
    </lineage>
</organism>
<evidence type="ECO:0000313" key="2">
    <source>
        <dbReference type="Proteomes" id="UP000029981"/>
    </source>
</evidence>
<sequence>MHQRLWSQNFIEGSSICSQKMEYNDQQNDPSFEVQKISSLHPSMSESNCILIHRAYFFAIRELFRSFQIVEHPVTIKFKDSKGRESFKALQQSEATIEITFCQMEV</sequence>
<reference evidence="1 2" key="3">
    <citation type="journal article" date="2010" name="BMC Genomics">
        <title>Transcriptome sequencing and comparative analysis of cucumber flowers with different sex types.</title>
        <authorList>
            <person name="Guo S."/>
            <person name="Zheng Y."/>
            <person name="Joung J.G."/>
            <person name="Liu S."/>
            <person name="Zhang Z."/>
            <person name="Crasta O.R."/>
            <person name="Sobral B.W."/>
            <person name="Xu Y."/>
            <person name="Huang S."/>
            <person name="Fei Z."/>
        </authorList>
    </citation>
    <scope>NUCLEOTIDE SEQUENCE [LARGE SCALE GENOMIC DNA]</scope>
    <source>
        <strain evidence="2">cv. 9930</strain>
    </source>
</reference>
<dbReference type="AlphaFoldDB" id="A0A0A0L0F2"/>